<feature type="region of interest" description="Disordered" evidence="1">
    <location>
        <begin position="312"/>
        <end position="340"/>
    </location>
</feature>
<dbReference type="PANTHER" id="PTHR33608">
    <property type="entry name" value="BLL2464 PROTEIN"/>
    <property type="match status" value="1"/>
</dbReference>
<feature type="domain" description="DUF58" evidence="2">
    <location>
        <begin position="201"/>
        <end position="322"/>
    </location>
</feature>
<evidence type="ECO:0000259" key="2">
    <source>
        <dbReference type="Pfam" id="PF01882"/>
    </source>
</evidence>
<reference evidence="3 4" key="1">
    <citation type="journal article" date="2019" name="Int. J. Syst. Evol. Microbiol.">
        <title>The Global Catalogue of Microorganisms (GCM) 10K type strain sequencing project: providing services to taxonomists for standard genome sequencing and annotation.</title>
        <authorList>
            <consortium name="The Broad Institute Genomics Platform"/>
            <consortium name="The Broad Institute Genome Sequencing Center for Infectious Disease"/>
            <person name="Wu L."/>
            <person name="Ma J."/>
        </authorList>
    </citation>
    <scope>NUCLEOTIDE SEQUENCE [LARGE SCALE GENOMIC DNA]</scope>
    <source>
        <strain evidence="3 4">DSM 29988</strain>
    </source>
</reference>
<protein>
    <submittedName>
        <fullName evidence="3">DUF58 domain-containing protein</fullName>
    </submittedName>
</protein>
<evidence type="ECO:0000256" key="1">
    <source>
        <dbReference type="SAM" id="MobiDB-lite"/>
    </source>
</evidence>
<evidence type="ECO:0000313" key="3">
    <source>
        <dbReference type="EMBL" id="MFC7202629.1"/>
    </source>
</evidence>
<evidence type="ECO:0000313" key="4">
    <source>
        <dbReference type="Proteomes" id="UP001596481"/>
    </source>
</evidence>
<accession>A0ABD5ZBG7</accession>
<dbReference type="Pfam" id="PF01882">
    <property type="entry name" value="DUF58"/>
    <property type="match status" value="1"/>
</dbReference>
<keyword evidence="4" id="KW-1185">Reference proteome</keyword>
<dbReference type="EMBL" id="JBHTAA010000001">
    <property type="protein sequence ID" value="MFC7202629.1"/>
    <property type="molecule type" value="Genomic_DNA"/>
</dbReference>
<dbReference type="InterPro" id="IPR002881">
    <property type="entry name" value="DUF58"/>
</dbReference>
<organism evidence="3 4">
    <name type="scientific">Haloferax namakaokahaiae</name>
    <dbReference type="NCBI Taxonomy" id="1748331"/>
    <lineage>
        <taxon>Archaea</taxon>
        <taxon>Methanobacteriati</taxon>
        <taxon>Methanobacteriota</taxon>
        <taxon>Stenosarchaea group</taxon>
        <taxon>Halobacteria</taxon>
        <taxon>Halobacteriales</taxon>
        <taxon>Haloferacaceae</taxon>
        <taxon>Haloferax</taxon>
    </lineage>
</organism>
<feature type="compositionally biased region" description="Low complexity" evidence="1">
    <location>
        <begin position="321"/>
        <end position="333"/>
    </location>
</feature>
<comment type="caution">
    <text evidence="3">The sequence shown here is derived from an EMBL/GenBank/DDBJ whole genome shotgun (WGS) entry which is preliminary data.</text>
</comment>
<dbReference type="AlphaFoldDB" id="A0ABD5ZBG7"/>
<dbReference type="Proteomes" id="UP001596481">
    <property type="component" value="Unassembled WGS sequence"/>
</dbReference>
<dbReference type="RefSeq" id="WP_390221924.1">
    <property type="nucleotide sequence ID" value="NZ_JBHTAA010000001.1"/>
</dbReference>
<dbReference type="PANTHER" id="PTHR33608:SF6">
    <property type="entry name" value="BLL2464 PROTEIN"/>
    <property type="match status" value="1"/>
</dbReference>
<gene>
    <name evidence="3" type="ORF">ACFQJC_03825</name>
</gene>
<proteinExistence type="predicted"/>
<name>A0ABD5ZBG7_9EURY</name>
<sequence length="472" mass="50568">MVPTRRWTVFAGAACFFVVFAVILDEPAPLFAAGGLTAWLLAAQLDSFRTMAAADDALSTSVSVEPSTVPVGNQAVVTLAASLASTIDAPLDVELASPPSVDVVAEEQRHLRVEAGEASGSTVCRISCPVAGHVSFDTLRVTLRGRLGLFTETTTVETDATCLVEPPSPDGIHVGQGGERTGTIFGEHASTQSGPGLVPHETRRYLPGDTLSQIDWRTTARMNYPHIREFESESDLLLSLVVDVGSNMAAGPDGRTMFAYAREVALGLVETAASYNDPLSVRLVTDEGTAWEFGPSSSSNAYHESRRELLAFDPPSGATHSSKSASPLAPADALARRETLETDDSPFATTLRPYLSASRTYLSRVSERPLFDAVKTACHRVDGDDHLVLVTDDTSNVETYEAAVVASQRCTQTTVFLTPTALFAEAPTDRSRLVAFEEFRQRLDGLPSVEAYEIAPRTALERATTDTKTPTT</sequence>